<comment type="caution">
    <text evidence="7">The sequence shown here is derived from an EMBL/GenBank/DDBJ whole genome shotgun (WGS) entry which is preliminary data.</text>
</comment>
<dbReference type="FunFam" id="3.40.50.980:FF:000001">
    <property type="entry name" value="Non-ribosomal peptide synthetase"/>
    <property type="match status" value="2"/>
</dbReference>
<dbReference type="Proteomes" id="UP000245634">
    <property type="component" value="Unassembled WGS sequence"/>
</dbReference>
<evidence type="ECO:0000313" key="8">
    <source>
        <dbReference type="Proteomes" id="UP000245634"/>
    </source>
</evidence>
<dbReference type="Gene3D" id="1.10.1200.10">
    <property type="entry name" value="ACP-like"/>
    <property type="match status" value="2"/>
</dbReference>
<dbReference type="Gene3D" id="3.30.559.10">
    <property type="entry name" value="Chloramphenicol acetyltransferase-like domain"/>
    <property type="match status" value="2"/>
</dbReference>
<dbReference type="GO" id="GO:0005829">
    <property type="term" value="C:cytosol"/>
    <property type="evidence" value="ECO:0007669"/>
    <property type="project" value="TreeGrafter"/>
</dbReference>
<dbReference type="PANTHER" id="PTHR45527:SF1">
    <property type="entry name" value="FATTY ACID SYNTHASE"/>
    <property type="match status" value="1"/>
</dbReference>
<dbReference type="Gene3D" id="3.30.300.30">
    <property type="match status" value="2"/>
</dbReference>
<dbReference type="Gene3D" id="3.40.50.12780">
    <property type="entry name" value="N-terminal domain of ligase-like"/>
    <property type="match status" value="1"/>
</dbReference>
<dbReference type="GO" id="GO:0008610">
    <property type="term" value="P:lipid biosynthetic process"/>
    <property type="evidence" value="ECO:0007669"/>
    <property type="project" value="UniProtKB-ARBA"/>
</dbReference>
<dbReference type="FunFam" id="3.40.50.12780:FF:000012">
    <property type="entry name" value="Non-ribosomal peptide synthetase"/>
    <property type="match status" value="1"/>
</dbReference>
<evidence type="ECO:0000256" key="4">
    <source>
        <dbReference type="ARBA" id="ARBA00022553"/>
    </source>
</evidence>
<dbReference type="GO" id="GO:0017000">
    <property type="term" value="P:antibiotic biosynthetic process"/>
    <property type="evidence" value="ECO:0007669"/>
    <property type="project" value="UniProtKB-KW"/>
</dbReference>
<dbReference type="GO" id="GO:0003824">
    <property type="term" value="F:catalytic activity"/>
    <property type="evidence" value="ECO:0007669"/>
    <property type="project" value="InterPro"/>
</dbReference>
<dbReference type="CDD" id="cd05930">
    <property type="entry name" value="A_NRPS"/>
    <property type="match status" value="1"/>
</dbReference>
<keyword evidence="5" id="KW-0045">Antibiotic biosynthesis</keyword>
<gene>
    <name evidence="7" type="ORF">C7459_11191</name>
</gene>
<dbReference type="SUPFAM" id="SSF47336">
    <property type="entry name" value="ACP-like"/>
    <property type="match status" value="2"/>
</dbReference>
<dbReference type="PROSITE" id="PS50075">
    <property type="entry name" value="CARRIER"/>
    <property type="match status" value="2"/>
</dbReference>
<feature type="domain" description="Carrier" evidence="6">
    <location>
        <begin position="969"/>
        <end position="1044"/>
    </location>
</feature>
<dbReference type="RefSeq" id="WP_109689856.1">
    <property type="nucleotide sequence ID" value="NZ_QGGL01000011.1"/>
</dbReference>
<dbReference type="NCBIfam" id="NF003417">
    <property type="entry name" value="PRK04813.1"/>
    <property type="match status" value="2"/>
</dbReference>
<feature type="domain" description="Carrier" evidence="6">
    <location>
        <begin position="2033"/>
        <end position="2108"/>
    </location>
</feature>
<dbReference type="EMBL" id="QGGL01000011">
    <property type="protein sequence ID" value="PWK11296.1"/>
    <property type="molecule type" value="Genomic_DNA"/>
</dbReference>
<comment type="similarity">
    <text evidence="2">Belongs to the ATP-dependent AMP-binding enzyme family.</text>
</comment>
<dbReference type="OrthoDB" id="9765680at2"/>
<dbReference type="CDD" id="cd17646">
    <property type="entry name" value="A_NRPS_AB3403-like"/>
    <property type="match status" value="1"/>
</dbReference>
<dbReference type="InterPro" id="IPR020806">
    <property type="entry name" value="PKS_PP-bd"/>
</dbReference>
<dbReference type="Gene3D" id="2.30.38.10">
    <property type="entry name" value="Luciferase, Domain 3"/>
    <property type="match status" value="1"/>
</dbReference>
<dbReference type="FunFam" id="3.30.300.30:FF:000010">
    <property type="entry name" value="Enterobactin synthetase component F"/>
    <property type="match status" value="1"/>
</dbReference>
<dbReference type="SMART" id="SM00823">
    <property type="entry name" value="PKS_PP"/>
    <property type="match status" value="2"/>
</dbReference>
<dbReference type="InterPro" id="IPR001031">
    <property type="entry name" value="Thioesterase"/>
</dbReference>
<dbReference type="InterPro" id="IPR009081">
    <property type="entry name" value="PP-bd_ACP"/>
</dbReference>
<proteinExistence type="inferred from homology"/>
<dbReference type="Pfam" id="PF00975">
    <property type="entry name" value="Thioesterase"/>
    <property type="match status" value="1"/>
</dbReference>
<dbReference type="Pfam" id="PF00501">
    <property type="entry name" value="AMP-binding"/>
    <property type="match status" value="2"/>
</dbReference>
<dbReference type="InterPro" id="IPR036736">
    <property type="entry name" value="ACP-like_sf"/>
</dbReference>
<dbReference type="InterPro" id="IPR000873">
    <property type="entry name" value="AMP-dep_synth/lig_dom"/>
</dbReference>
<evidence type="ECO:0000256" key="2">
    <source>
        <dbReference type="ARBA" id="ARBA00006432"/>
    </source>
</evidence>
<sequence>MNYLSKENVLEVLELSVLQERMIADGTPHLSQYAYEVENTLDQVLLDQALQAVIAAHPEVRSVFRTLKNRTVQVLLKTRPILLEVHDLRSLTEAQRAGAEAELVTQMGTPIEIGAGPLLRFALVRHTEACTQLWVTHHDLILDEQSRTALLEDWFAVYESMVAKNAPSLSPERPRFAMYLQWLTRKDWMPAKEFWRAQAGELVPSAMFSSVRRGTGLNKRRRSVTQTLSPQLSDALRELAARAQVSDRAVAAAAWAMLAALYGGEEQVTFGWQAEGRPADVVDVARMLGSFAQLLPVSMNVAGEQILLDFLRGSEQRIQGVEAVAFLPEEEARRDAEVPDGVSMYDTSLAFSTSSDIRWTPLWEQVSSGQKPMLQLVVRAGKSWRVDWSFADDELPASTVERLQHQWHTLLESLAEANLAAPMSELRLTSAQEQSELEAFNRSELPNPDLSLLAHQVIEQQVVRTPDATAVRCGEDSMTYAELNAQANLVAWQLRDMGFGRDDVAALFAERDIEMLIGILGVLKAGGAYVPLDAANPVARNRTVVETSRAKVVLTQAPLVSESEVLIEGLETAPVLVNLSDSTPRAALSRANPPAINEPGDLANVFYTSGSTGLPKGAMVEHIGMLNHLYAKIGLLEVTSDSIVAQTASHCFDISVWQFLAPLMVGGITVIYPNAVSGDPDGLLDATERDGVTDLELVPAMIEMIWRAAQEHQKVALSSLRHLVATGEGLPSELCNRWRRLYPNVRMINAYGASETSDDFTHEVIDSWVSEDRPYVSLGTVIPHHRVYVLDRFLRDVPIGGIGEICVTGVGVGRGYLHDPERTAKAFLRNPFADGMGERLYRTGDLGYFTPDGRLAYISRADFQVKVRGHRMELGEVEGALRRHPWVDQCVALVRKDEFGQNRLLAYVVTSQKIETAELREHLKQLVPEYMIPEALIFLDRLPLNRNGKVDRKALPEPEQSDAGRTVTPPRNAAEEALVQIWQDVLKVSGLGIDHNFFELGGHSLKTIQVRARIKRQFGVDVPLHLLFEHQTIRELSTLVGDAPMEVTESWEAVIPKLPPAETYAMSHAQHRLFFMYWMDRTNVSYNMPALLELEGSLDLPALVRAFETILARHDVLRTTYEMVGGHPIQRVHELQPLHCPLLDFSMLNEQERETALWADVNAEMQTPFDLTVGPVFRMRVFRLEPNRHWLMLQLHHIVGDFWSWQVMLREFQTLYASECAGHGEALPPLTVQYTDYAAWQNERLEQGQLQAAQAYWLETLGGELPVLDLPTDHPRSAVMQSEGQQVRQPIDAELATKLQALTQQGDATLFLVLLAATGILLSRLSGQSDLVIGTPEAGRNLLELEGLVGLFINTLPLRLHVEAGQSFLNVLEQVKQRALQAYEHHEYPFDQLVEDINPVRDLSRTPIFSVMFQVLRDGDDRFPEVAGLHMRPVELDVSATKFDLQIDFVERPNTMECLFTYRTDLYERETVERWMSHLLLLLQEIVATPDAPVESLRMLEASERNRLLSEWNETDVAYSTDLCVHELFEQQVERTPDAVAVVDENETLTYRELNERTNRLANYLRTLGVAPEVRVGLCLERSVDMVVAIYAVLKAGGAYVPIDPQHPPKRIAEVVEDAELALVLTQERFQAVFSPFSLRVLTIDAVHLPWATETEVNPVLVNTPDHLLYMMYTSGSTGKPKGVMNEHHAVVNLLLWMRDQYALSSTDRMLLKTAYTFDVSVWELFLPLISGASLTIARPDGHRDLVYLKRLIEEQGITHAVFVPSALQMFVEQDGVALLTDLKNVLCIGEALSVEAQERFFRTFPNTELHNLYGPTEAAVNVTYWNCQRGDQRRYVPIGAPIANAKLYVLDERLEPVPLGVIGELFIGGTPVARGYHNRDELSAERFVSDPFSKRAGARMYRTGDSVRRHRDGSLEFLGRADDQVKLRGFRMELGDIEAALLRVPDVREAAVLLQQDEGGGVLVAYVVADARLGTADLREGLAGQLPEYMLPSRYVFLDRLPMLANDKLDRKTLRGLDPGSEAQAEPDSYVAPRTALEREMVKIFERILNVRPIGIQDDFFAAGGHSLKVLGLISEVQAVFGVALPLVNVYQRPTVAQLCEWLESANCAQTALCDGAIPIQLGDGTQPPLFFVHGQGGGISSFFLLAQALGAQTSVYGLQAFGYETSEEPLTSIGEMADRYVEEIRRVAAHGPYRIAGWSFGGTVAFEVARRLEQLGEHVDWLGLFDAHPMDLPGDLREKQAWTETDVLRFALSDLGLEPMALDGLTDSEAFTYVVQQLERAGRVPRGLPEASLRAKLNTMAAHGTAAAFYRYEGPVQADLHLYRVTEVSAQGHSLVEVEEWRPRTTGSLWVHPVQGDHNSMLDVAHVTALADKMKELATMRRGC</sequence>
<dbReference type="SUPFAM" id="SSF52777">
    <property type="entry name" value="CoA-dependent acyltransferases"/>
    <property type="match status" value="4"/>
</dbReference>
<dbReference type="GO" id="GO:0043041">
    <property type="term" value="P:amino acid activation for nonribosomal peptide biosynthetic process"/>
    <property type="evidence" value="ECO:0007669"/>
    <property type="project" value="TreeGrafter"/>
</dbReference>
<evidence type="ECO:0000256" key="3">
    <source>
        <dbReference type="ARBA" id="ARBA00022450"/>
    </source>
</evidence>
<dbReference type="NCBIfam" id="TIGR01733">
    <property type="entry name" value="AA-adenyl-dom"/>
    <property type="match status" value="2"/>
</dbReference>
<dbReference type="InterPro" id="IPR045851">
    <property type="entry name" value="AMP-bd_C_sf"/>
</dbReference>
<dbReference type="InterPro" id="IPR020802">
    <property type="entry name" value="TesA-like"/>
</dbReference>
<dbReference type="InterPro" id="IPR020845">
    <property type="entry name" value="AMP-binding_CS"/>
</dbReference>
<dbReference type="FunFam" id="1.10.1200.10:FF:000005">
    <property type="entry name" value="Nonribosomal peptide synthetase 1"/>
    <property type="match status" value="1"/>
</dbReference>
<dbReference type="CDD" id="cd19531">
    <property type="entry name" value="LCL_NRPS-like"/>
    <property type="match status" value="1"/>
</dbReference>
<evidence type="ECO:0000256" key="1">
    <source>
        <dbReference type="ARBA" id="ARBA00001957"/>
    </source>
</evidence>
<dbReference type="InterPro" id="IPR025110">
    <property type="entry name" value="AMP-bd_C"/>
</dbReference>
<evidence type="ECO:0000259" key="6">
    <source>
        <dbReference type="PROSITE" id="PS50075"/>
    </source>
</evidence>
<dbReference type="InterPro" id="IPR023213">
    <property type="entry name" value="CAT-like_dom_sf"/>
</dbReference>
<keyword evidence="8" id="KW-1185">Reference proteome</keyword>
<dbReference type="InterPro" id="IPR006162">
    <property type="entry name" value="Ppantetheine_attach_site"/>
</dbReference>
<reference evidence="7 8" key="1">
    <citation type="submission" date="2018-05" db="EMBL/GenBank/DDBJ databases">
        <title>Genomic Encyclopedia of Type Strains, Phase IV (KMG-IV): sequencing the most valuable type-strain genomes for metagenomic binning, comparative biology and taxonomic classification.</title>
        <authorList>
            <person name="Goeker M."/>
        </authorList>
    </citation>
    <scope>NUCLEOTIDE SEQUENCE [LARGE SCALE GENOMIC DNA]</scope>
    <source>
        <strain evidence="7 8">DSM 18773</strain>
    </source>
</reference>
<protein>
    <submittedName>
        <fullName evidence="7">Amino acid adenylation domain-containing protein</fullName>
    </submittedName>
</protein>
<dbReference type="Gene3D" id="3.40.50.1820">
    <property type="entry name" value="alpha/beta hydrolase"/>
    <property type="match status" value="1"/>
</dbReference>
<dbReference type="SMART" id="SM00824">
    <property type="entry name" value="PKS_TE"/>
    <property type="match status" value="1"/>
</dbReference>
<dbReference type="InterPro" id="IPR001242">
    <property type="entry name" value="Condensation_dom"/>
</dbReference>
<dbReference type="SUPFAM" id="SSF53474">
    <property type="entry name" value="alpha/beta-Hydrolases"/>
    <property type="match status" value="1"/>
</dbReference>
<dbReference type="InterPro" id="IPR029058">
    <property type="entry name" value="AB_hydrolase_fold"/>
</dbReference>
<dbReference type="Pfam" id="PF00668">
    <property type="entry name" value="Condensation"/>
    <property type="match status" value="2"/>
</dbReference>
<evidence type="ECO:0000313" key="7">
    <source>
        <dbReference type="EMBL" id="PWK11296.1"/>
    </source>
</evidence>
<name>A0A316D760_9BACL</name>
<dbReference type="FunFam" id="3.40.50.980:FF:000002">
    <property type="entry name" value="Enterobactin synthetase component F"/>
    <property type="match status" value="1"/>
</dbReference>
<dbReference type="Gene3D" id="3.30.559.30">
    <property type="entry name" value="Nonribosomal peptide synthetase, condensation domain"/>
    <property type="match status" value="2"/>
</dbReference>
<accession>A0A316D760</accession>
<dbReference type="Gene3D" id="3.40.50.980">
    <property type="match status" value="2"/>
</dbReference>
<comment type="cofactor">
    <cofactor evidence="1">
        <name>pantetheine 4'-phosphate</name>
        <dbReference type="ChEBI" id="CHEBI:47942"/>
    </cofactor>
</comment>
<organism evidence="7 8">
    <name type="scientific">Tumebacillus permanentifrigoris</name>
    <dbReference type="NCBI Taxonomy" id="378543"/>
    <lineage>
        <taxon>Bacteria</taxon>
        <taxon>Bacillati</taxon>
        <taxon>Bacillota</taxon>
        <taxon>Bacilli</taxon>
        <taxon>Bacillales</taxon>
        <taxon>Alicyclobacillaceae</taxon>
        <taxon>Tumebacillus</taxon>
    </lineage>
</organism>
<dbReference type="PROSITE" id="PS00012">
    <property type="entry name" value="PHOSPHOPANTETHEINE"/>
    <property type="match status" value="2"/>
</dbReference>
<keyword evidence="3" id="KW-0596">Phosphopantetheine</keyword>
<dbReference type="Pfam" id="PF13193">
    <property type="entry name" value="AMP-binding_C"/>
    <property type="match status" value="2"/>
</dbReference>
<evidence type="ECO:0000256" key="5">
    <source>
        <dbReference type="ARBA" id="ARBA00023194"/>
    </source>
</evidence>
<dbReference type="Pfam" id="PF00550">
    <property type="entry name" value="PP-binding"/>
    <property type="match status" value="2"/>
</dbReference>
<dbReference type="GO" id="GO:0044550">
    <property type="term" value="P:secondary metabolite biosynthetic process"/>
    <property type="evidence" value="ECO:0007669"/>
    <property type="project" value="UniProtKB-ARBA"/>
</dbReference>
<dbReference type="PANTHER" id="PTHR45527">
    <property type="entry name" value="NONRIBOSOMAL PEPTIDE SYNTHETASE"/>
    <property type="match status" value="1"/>
</dbReference>
<dbReference type="InterPro" id="IPR010071">
    <property type="entry name" value="AA_adenyl_dom"/>
</dbReference>
<dbReference type="FunFam" id="2.30.38.10:FF:000001">
    <property type="entry name" value="Non-ribosomal peptide synthetase PvdI"/>
    <property type="match status" value="1"/>
</dbReference>
<dbReference type="GO" id="GO:0031177">
    <property type="term" value="F:phosphopantetheine binding"/>
    <property type="evidence" value="ECO:0007669"/>
    <property type="project" value="InterPro"/>
</dbReference>
<dbReference type="PROSITE" id="PS00455">
    <property type="entry name" value="AMP_BINDING"/>
    <property type="match status" value="2"/>
</dbReference>
<keyword evidence="4" id="KW-0597">Phosphoprotein</keyword>
<dbReference type="InterPro" id="IPR042099">
    <property type="entry name" value="ANL_N_sf"/>
</dbReference>
<dbReference type="SUPFAM" id="SSF56801">
    <property type="entry name" value="Acetyl-CoA synthetase-like"/>
    <property type="match status" value="2"/>
</dbReference>